<feature type="compositionally biased region" description="Low complexity" evidence="1">
    <location>
        <begin position="242"/>
        <end position="253"/>
    </location>
</feature>
<feature type="region of interest" description="Disordered" evidence="1">
    <location>
        <begin position="98"/>
        <end position="205"/>
    </location>
</feature>
<dbReference type="Proteomes" id="UP001497453">
    <property type="component" value="Chromosome 1"/>
</dbReference>
<feature type="compositionally biased region" description="Pro residues" evidence="1">
    <location>
        <begin position="228"/>
        <end position="241"/>
    </location>
</feature>
<keyword evidence="3" id="KW-1185">Reference proteome</keyword>
<feature type="compositionally biased region" description="Polar residues" evidence="1">
    <location>
        <begin position="150"/>
        <end position="167"/>
    </location>
</feature>
<feature type="region of interest" description="Disordered" evidence="1">
    <location>
        <begin position="63"/>
        <end position="83"/>
    </location>
</feature>
<feature type="compositionally biased region" description="Polar residues" evidence="1">
    <location>
        <begin position="339"/>
        <end position="352"/>
    </location>
</feature>
<feature type="region of interest" description="Disordered" evidence="1">
    <location>
        <begin position="631"/>
        <end position="658"/>
    </location>
</feature>
<evidence type="ECO:0000256" key="1">
    <source>
        <dbReference type="SAM" id="MobiDB-lite"/>
    </source>
</evidence>
<reference evidence="3" key="1">
    <citation type="submission" date="2024-04" db="EMBL/GenBank/DDBJ databases">
        <authorList>
            <person name="Shaw F."/>
            <person name="Minotto A."/>
        </authorList>
    </citation>
    <scope>NUCLEOTIDE SEQUENCE [LARGE SCALE GENOMIC DNA]</scope>
</reference>
<evidence type="ECO:0000313" key="3">
    <source>
        <dbReference type="Proteomes" id="UP001497453"/>
    </source>
</evidence>
<feature type="region of interest" description="Disordered" evidence="1">
    <location>
        <begin position="675"/>
        <end position="703"/>
    </location>
</feature>
<dbReference type="EMBL" id="OZ037944">
    <property type="protein sequence ID" value="CAL1696748.1"/>
    <property type="molecule type" value="Genomic_DNA"/>
</dbReference>
<feature type="compositionally biased region" description="Basic and acidic residues" evidence="1">
    <location>
        <begin position="122"/>
        <end position="135"/>
    </location>
</feature>
<feature type="compositionally biased region" description="Low complexity" evidence="1">
    <location>
        <begin position="675"/>
        <end position="684"/>
    </location>
</feature>
<dbReference type="PANTHER" id="PTHR12507">
    <property type="entry name" value="REDUCED GROWTH PHENOTYPE 1 RGP1, YEAST -RELATED"/>
    <property type="match status" value="1"/>
</dbReference>
<dbReference type="InterPro" id="IPR014848">
    <property type="entry name" value="Rgp1"/>
</dbReference>
<sequence>MPASTSETFIDEPIRVHVQPSQPSYFAGEPFSVHITITNTRTPESLPPRSASHTSTSFHVQGQHKRGAHSISSVPLARPPTSPGIRTALPYTAVFSGKQEKNGSGNVRRGLIGIGSAGNGDARTKASKSLDDVRIEGSTSQGPRRPPITKSLSVSITPDELSSQLQVQEDVKGKSPLRPLRAQDGSYSTPTSPRISSPLARSASVPLNHPHARKQSLLDGQLQLQDLRPPPTLSPFNPAPTPSASTSTFSLSLDPIAESNGSLFPPKTPSFPSPIPETSAADFRTQLPKIPQVPSVTITGATPKKGEAGHSYPPRPPNHHGPPRRPAHLGLGHGPPPNASAQNGPKTSFSSTFRPANTELILYSYAQLVGTLSITPLPGSSPTPEQTRTLHAVRTNLLKKQAIGGGSMDLTSAGGLSPPGTTRPSAVRRVSHGRSASLSTGILSLLSPSSSAPAVSSSSQGWTPGHRARTPSMFAGFFSSSSSSSVDIIGDGGTGLGLGLSVDEELIDPDVPLPTFEVQPSMLAVDLSLGPGESRSYEYTINLPENLPPTFRGRALKFSYQFILGICRAASSPSSSTPSSASGNSRSRVMKVPIRVYNHVMVGRPPSPYDMLWPVESRKQRHLQPLAKVIEHNPANSQRPPTMSSPNGKPPESNTTGTSYQDLQAYARTLLASATPSSPPIAASDTMGPVDQNIGPSSSSTRYSIAPVSLSATKEARTRDSDLDVLSAAGIVRLGEGETRDEESVSGCREAVEILTRNPKKRACLSLNWGFEPLNGEHDRVVSLLSMIRSTLAVHLTLLLLVPITDILGFCTLFLVSYDVNKDGVKVAVLTFTKSAYRLGEPVFGVVELNERTSRARVLKLSALLEAHESLPGCISPSNNSRHLRRVHAEQHSSFMASMLRTTFSLDIPPDGSPAFQVDVQGSSNFPASRTSPGGLEWKVRLCLLVSVGSPTSRTDANGVRLKNLVRDGPRGEWGSSWKASDSIAPMERPDTRVHANGNEELLPTSPSTAKSWMSFFTTSLLGVSEIGYHDGDEDIDDEGATEDGEKDADEIGSEEEWRELKVEMVECEVPIKVWPGNTAFKATEVVFDV</sequence>
<feature type="compositionally biased region" description="Polar residues" evidence="1">
    <location>
        <begin position="694"/>
        <end position="703"/>
    </location>
</feature>
<feature type="compositionally biased region" description="Polar residues" evidence="1">
    <location>
        <begin position="634"/>
        <end position="658"/>
    </location>
</feature>
<organism evidence="2 3">
    <name type="scientific">Somion occarium</name>
    <dbReference type="NCBI Taxonomy" id="3059160"/>
    <lineage>
        <taxon>Eukaryota</taxon>
        <taxon>Fungi</taxon>
        <taxon>Dikarya</taxon>
        <taxon>Basidiomycota</taxon>
        <taxon>Agaricomycotina</taxon>
        <taxon>Agaricomycetes</taxon>
        <taxon>Polyporales</taxon>
        <taxon>Cerrenaceae</taxon>
        <taxon>Somion</taxon>
    </lineage>
</organism>
<evidence type="ECO:0000313" key="2">
    <source>
        <dbReference type="EMBL" id="CAL1696748.1"/>
    </source>
</evidence>
<feature type="compositionally biased region" description="Basic residues" evidence="1">
    <location>
        <begin position="317"/>
        <end position="327"/>
    </location>
</feature>
<feature type="compositionally biased region" description="Pro residues" evidence="1">
    <location>
        <begin position="266"/>
        <end position="275"/>
    </location>
</feature>
<feature type="region of interest" description="Disordered" evidence="1">
    <location>
        <begin position="225"/>
        <end position="352"/>
    </location>
</feature>
<dbReference type="Pfam" id="PF08737">
    <property type="entry name" value="Rgp1"/>
    <property type="match status" value="1"/>
</dbReference>
<proteinExistence type="predicted"/>
<feature type="compositionally biased region" description="Acidic residues" evidence="1">
    <location>
        <begin position="1032"/>
        <end position="1056"/>
    </location>
</feature>
<evidence type="ECO:0008006" key="4">
    <source>
        <dbReference type="Google" id="ProtNLM"/>
    </source>
</evidence>
<gene>
    <name evidence="2" type="ORF">GFSPODELE1_LOCUS1324</name>
</gene>
<protein>
    <recommendedName>
        <fullName evidence="4">Rgp1-domain-containing protein</fullName>
    </recommendedName>
</protein>
<feature type="region of interest" description="Disordered" evidence="1">
    <location>
        <begin position="1028"/>
        <end position="1056"/>
    </location>
</feature>
<name>A0ABP1CPV0_9APHY</name>
<accession>A0ABP1CPV0</accession>
<feature type="region of interest" description="Disordered" evidence="1">
    <location>
        <begin position="403"/>
        <end position="433"/>
    </location>
</feature>
<feature type="compositionally biased region" description="Polar residues" evidence="1">
    <location>
        <begin position="185"/>
        <end position="195"/>
    </location>
</feature>